<dbReference type="NCBIfam" id="TIGR01643">
    <property type="entry name" value="YD_repeat_2x"/>
    <property type="match status" value="2"/>
</dbReference>
<dbReference type="PANTHER" id="PTHR32305:SF15">
    <property type="entry name" value="PROTEIN RHSA-RELATED"/>
    <property type="match status" value="1"/>
</dbReference>
<gene>
    <name evidence="2" type="ORF">ACFO8Q_24015</name>
</gene>
<name>A0ABV9Q930_9BACL</name>
<evidence type="ECO:0000313" key="3">
    <source>
        <dbReference type="Proteomes" id="UP001596002"/>
    </source>
</evidence>
<accession>A0ABV9Q930</accession>
<reference evidence="3" key="1">
    <citation type="journal article" date="2019" name="Int. J. Syst. Evol. Microbiol.">
        <title>The Global Catalogue of Microorganisms (GCM) 10K type strain sequencing project: providing services to taxonomists for standard genome sequencing and annotation.</title>
        <authorList>
            <consortium name="The Broad Institute Genomics Platform"/>
            <consortium name="The Broad Institute Genome Sequencing Center for Infectious Disease"/>
            <person name="Wu L."/>
            <person name="Ma J."/>
        </authorList>
    </citation>
    <scope>NUCLEOTIDE SEQUENCE [LARGE SCALE GENOMIC DNA]</scope>
    <source>
        <strain evidence="3">WYCCWR 12678</strain>
    </source>
</reference>
<comment type="caution">
    <text evidence="2">The sequence shown here is derived from an EMBL/GenBank/DDBJ whole genome shotgun (WGS) entry which is preliminary data.</text>
</comment>
<evidence type="ECO:0000313" key="2">
    <source>
        <dbReference type="EMBL" id="MFC4770349.1"/>
    </source>
</evidence>
<evidence type="ECO:0000256" key="1">
    <source>
        <dbReference type="SAM" id="MobiDB-lite"/>
    </source>
</evidence>
<dbReference type="Gene3D" id="2.180.10.10">
    <property type="entry name" value="RHS repeat-associated core"/>
    <property type="match status" value="2"/>
</dbReference>
<dbReference type="Proteomes" id="UP001596002">
    <property type="component" value="Unassembled WGS sequence"/>
</dbReference>
<protein>
    <submittedName>
        <fullName evidence="2">RHS repeat domain-containing protein</fullName>
    </submittedName>
</protein>
<sequence>VAPDGKVLFQQKHEYDSAGNVVKTAQKDDDGEHVKEFSYDPLDQLVKVVEDRKKTRTYTYDPVGNRLSKEEMELTGEGEKRSSTTYAYNAINRLMSMTEDGKTRQFAYDPVGNLSKIFTMENGEEKIFSSYQFDAANRLVEVVNQKQEKTLYAYDGDGNRISMAVELVGLKNPGKGEKGNNGQHKGWDKDGDPTTPGNSSN</sequence>
<feature type="region of interest" description="Disordered" evidence="1">
    <location>
        <begin position="171"/>
        <end position="201"/>
    </location>
</feature>
<dbReference type="InterPro" id="IPR050708">
    <property type="entry name" value="T6SS_VgrG/RHS"/>
</dbReference>
<dbReference type="EMBL" id="JBHSHC010000178">
    <property type="protein sequence ID" value="MFC4770349.1"/>
    <property type="molecule type" value="Genomic_DNA"/>
</dbReference>
<dbReference type="RefSeq" id="WP_380029881.1">
    <property type="nucleotide sequence ID" value="NZ_JBHSHC010000178.1"/>
</dbReference>
<keyword evidence="3" id="KW-1185">Reference proteome</keyword>
<proteinExistence type="predicted"/>
<organism evidence="2 3">
    <name type="scientific">Effusibacillus consociatus</name>
    <dbReference type="NCBI Taxonomy" id="1117041"/>
    <lineage>
        <taxon>Bacteria</taxon>
        <taxon>Bacillati</taxon>
        <taxon>Bacillota</taxon>
        <taxon>Bacilli</taxon>
        <taxon>Bacillales</taxon>
        <taxon>Alicyclobacillaceae</taxon>
        <taxon>Effusibacillus</taxon>
    </lineage>
</organism>
<feature type="non-terminal residue" evidence="2">
    <location>
        <position position="1"/>
    </location>
</feature>
<dbReference type="PANTHER" id="PTHR32305">
    <property type="match status" value="1"/>
</dbReference>
<feature type="non-terminal residue" evidence="2">
    <location>
        <position position="201"/>
    </location>
</feature>
<dbReference type="InterPro" id="IPR006530">
    <property type="entry name" value="YD"/>
</dbReference>